<dbReference type="PROSITE" id="PS50956">
    <property type="entry name" value="HTH_ASNC_2"/>
    <property type="match status" value="1"/>
</dbReference>
<dbReference type="CDD" id="cd00090">
    <property type="entry name" value="HTH_ARSR"/>
    <property type="match status" value="1"/>
</dbReference>
<organism evidence="5 6">
    <name type="scientific">Granulosicoccus antarcticus IMCC3135</name>
    <dbReference type="NCBI Taxonomy" id="1192854"/>
    <lineage>
        <taxon>Bacteria</taxon>
        <taxon>Pseudomonadati</taxon>
        <taxon>Pseudomonadota</taxon>
        <taxon>Gammaproteobacteria</taxon>
        <taxon>Chromatiales</taxon>
        <taxon>Granulosicoccaceae</taxon>
        <taxon>Granulosicoccus</taxon>
    </lineage>
</organism>
<dbReference type="InterPro" id="IPR011991">
    <property type="entry name" value="ArsR-like_HTH"/>
</dbReference>
<dbReference type="PANTHER" id="PTHR30154">
    <property type="entry name" value="LEUCINE-RESPONSIVE REGULATORY PROTEIN"/>
    <property type="match status" value="1"/>
</dbReference>
<keyword evidence="2" id="KW-0238">DNA-binding</keyword>
<sequence length="157" mass="18034">MYMDSLDRRILDHLQQDANITNQTLAERVGLSPSACLKRVKRLHASGIIDRVVALLNPEATGNSIYLIIEVTMERDHKLMYKRFEDSALAAREVKQCYQVTGESDFMLIVSVPDMQAYDRFCDAVLYADDNMRKFRTLLSRKRSKFDTSTLLAPEKP</sequence>
<dbReference type="InterPro" id="IPR000485">
    <property type="entry name" value="AsnC-type_HTH_dom"/>
</dbReference>
<dbReference type="InterPro" id="IPR019888">
    <property type="entry name" value="Tscrpt_reg_AsnC-like"/>
</dbReference>
<evidence type="ECO:0000313" key="5">
    <source>
        <dbReference type="EMBL" id="ASJ76044.1"/>
    </source>
</evidence>
<dbReference type="GO" id="GO:0005829">
    <property type="term" value="C:cytosol"/>
    <property type="evidence" value="ECO:0007669"/>
    <property type="project" value="TreeGrafter"/>
</dbReference>
<dbReference type="InterPro" id="IPR019887">
    <property type="entry name" value="Tscrpt_reg_AsnC/Lrp_C"/>
</dbReference>
<keyword evidence="3" id="KW-0804">Transcription</keyword>
<dbReference type="InterPro" id="IPR011008">
    <property type="entry name" value="Dimeric_a/b-barrel"/>
</dbReference>
<dbReference type="InterPro" id="IPR036388">
    <property type="entry name" value="WH-like_DNA-bd_sf"/>
</dbReference>
<dbReference type="PRINTS" id="PR00033">
    <property type="entry name" value="HTHASNC"/>
</dbReference>
<protein>
    <submittedName>
        <fullName evidence="5">Leucine-responsive regulatory protein</fullName>
    </submittedName>
</protein>
<dbReference type="PANTHER" id="PTHR30154:SF34">
    <property type="entry name" value="TRANSCRIPTIONAL REGULATOR AZLB"/>
    <property type="match status" value="1"/>
</dbReference>
<evidence type="ECO:0000259" key="4">
    <source>
        <dbReference type="PROSITE" id="PS50956"/>
    </source>
</evidence>
<dbReference type="Pfam" id="PF13412">
    <property type="entry name" value="HTH_24"/>
    <property type="match status" value="1"/>
</dbReference>
<keyword evidence="6" id="KW-1185">Reference proteome</keyword>
<dbReference type="SUPFAM" id="SSF54909">
    <property type="entry name" value="Dimeric alpha+beta barrel"/>
    <property type="match status" value="1"/>
</dbReference>
<evidence type="ECO:0000256" key="1">
    <source>
        <dbReference type="ARBA" id="ARBA00023015"/>
    </source>
</evidence>
<keyword evidence="1" id="KW-0805">Transcription regulation</keyword>
<evidence type="ECO:0000313" key="6">
    <source>
        <dbReference type="Proteomes" id="UP000250079"/>
    </source>
</evidence>
<proteinExistence type="predicted"/>
<dbReference type="AlphaFoldDB" id="A0A2Z2P868"/>
<dbReference type="GO" id="GO:0043565">
    <property type="term" value="F:sequence-specific DNA binding"/>
    <property type="evidence" value="ECO:0007669"/>
    <property type="project" value="InterPro"/>
</dbReference>
<reference evidence="5 6" key="1">
    <citation type="submission" date="2016-12" db="EMBL/GenBank/DDBJ databases">
        <authorList>
            <person name="Song W.-J."/>
            <person name="Kurnit D.M."/>
        </authorList>
    </citation>
    <scope>NUCLEOTIDE SEQUENCE [LARGE SCALE GENOMIC DNA]</scope>
    <source>
        <strain evidence="5 6">IMCC3135</strain>
    </source>
</reference>
<dbReference type="Gene3D" id="1.10.10.10">
    <property type="entry name" value="Winged helix-like DNA-binding domain superfamily/Winged helix DNA-binding domain"/>
    <property type="match status" value="1"/>
</dbReference>
<gene>
    <name evidence="5" type="primary">lrp_12</name>
    <name evidence="5" type="ORF">IMCC3135_29975</name>
</gene>
<dbReference type="SUPFAM" id="SSF46785">
    <property type="entry name" value="Winged helix' DNA-binding domain"/>
    <property type="match status" value="1"/>
</dbReference>
<dbReference type="GO" id="GO:0043200">
    <property type="term" value="P:response to amino acid"/>
    <property type="evidence" value="ECO:0007669"/>
    <property type="project" value="TreeGrafter"/>
</dbReference>
<dbReference type="KEGG" id="gai:IMCC3135_29975"/>
<evidence type="ECO:0000256" key="3">
    <source>
        <dbReference type="ARBA" id="ARBA00023163"/>
    </source>
</evidence>
<dbReference type="Proteomes" id="UP000250079">
    <property type="component" value="Chromosome"/>
</dbReference>
<dbReference type="InterPro" id="IPR036390">
    <property type="entry name" value="WH_DNA-bd_sf"/>
</dbReference>
<name>A0A2Z2P868_9GAMM</name>
<dbReference type="EMBL" id="CP018632">
    <property type="protein sequence ID" value="ASJ76044.1"/>
    <property type="molecule type" value="Genomic_DNA"/>
</dbReference>
<dbReference type="Gene3D" id="3.30.70.920">
    <property type="match status" value="1"/>
</dbReference>
<evidence type="ECO:0000256" key="2">
    <source>
        <dbReference type="ARBA" id="ARBA00023125"/>
    </source>
</evidence>
<dbReference type="OrthoDB" id="166264at2"/>
<accession>A0A2Z2P868</accession>
<dbReference type="GO" id="GO:0006355">
    <property type="term" value="P:regulation of DNA-templated transcription"/>
    <property type="evidence" value="ECO:0007669"/>
    <property type="project" value="UniProtKB-ARBA"/>
</dbReference>
<dbReference type="Pfam" id="PF01037">
    <property type="entry name" value="AsnC_trans_reg"/>
    <property type="match status" value="1"/>
</dbReference>
<dbReference type="SMART" id="SM00344">
    <property type="entry name" value="HTH_ASNC"/>
    <property type="match status" value="1"/>
</dbReference>
<feature type="domain" description="HTH asnC-type" evidence="4">
    <location>
        <begin position="3"/>
        <end position="64"/>
    </location>
</feature>